<evidence type="ECO:0000313" key="4">
    <source>
        <dbReference type="EMBL" id="KAL0427328.1"/>
    </source>
</evidence>
<proteinExistence type="predicted"/>
<dbReference type="InterPro" id="IPR001878">
    <property type="entry name" value="Znf_CCHC"/>
</dbReference>
<evidence type="ECO:0000256" key="2">
    <source>
        <dbReference type="SAM" id="MobiDB-lite"/>
    </source>
</evidence>
<feature type="compositionally biased region" description="Polar residues" evidence="2">
    <location>
        <begin position="277"/>
        <end position="296"/>
    </location>
</feature>
<comment type="caution">
    <text evidence="4">The sequence shown here is derived from an EMBL/GenBank/DDBJ whole genome shotgun (WGS) entry which is preliminary data.</text>
</comment>
<evidence type="ECO:0000259" key="3">
    <source>
        <dbReference type="PROSITE" id="PS50158"/>
    </source>
</evidence>
<dbReference type="EMBL" id="JACGWN010000010">
    <property type="protein sequence ID" value="KAL0427328.1"/>
    <property type="molecule type" value="Genomic_DNA"/>
</dbReference>
<dbReference type="InterPro" id="IPR054722">
    <property type="entry name" value="PolX-like_BBD"/>
</dbReference>
<dbReference type="Pfam" id="PF22936">
    <property type="entry name" value="Pol_BBD"/>
    <property type="match status" value="1"/>
</dbReference>
<keyword evidence="1" id="KW-0862">Zinc</keyword>
<dbReference type="GO" id="GO:0003676">
    <property type="term" value="F:nucleic acid binding"/>
    <property type="evidence" value="ECO:0007669"/>
    <property type="project" value="InterPro"/>
</dbReference>
<evidence type="ECO:0000256" key="1">
    <source>
        <dbReference type="PROSITE-ProRule" id="PRU00047"/>
    </source>
</evidence>
<organism evidence="4">
    <name type="scientific">Sesamum latifolium</name>
    <dbReference type="NCBI Taxonomy" id="2727402"/>
    <lineage>
        <taxon>Eukaryota</taxon>
        <taxon>Viridiplantae</taxon>
        <taxon>Streptophyta</taxon>
        <taxon>Embryophyta</taxon>
        <taxon>Tracheophyta</taxon>
        <taxon>Spermatophyta</taxon>
        <taxon>Magnoliopsida</taxon>
        <taxon>eudicotyledons</taxon>
        <taxon>Gunneridae</taxon>
        <taxon>Pentapetalae</taxon>
        <taxon>asterids</taxon>
        <taxon>lamiids</taxon>
        <taxon>Lamiales</taxon>
        <taxon>Pedaliaceae</taxon>
        <taxon>Sesamum</taxon>
    </lineage>
</organism>
<name>A0AAW2VDL9_9LAMI</name>
<accession>A0AAW2VDL9</accession>
<feature type="non-terminal residue" evidence="4">
    <location>
        <position position="1"/>
    </location>
</feature>
<dbReference type="GO" id="GO:0008270">
    <property type="term" value="F:zinc ion binding"/>
    <property type="evidence" value="ECO:0007669"/>
    <property type="project" value="UniProtKB-KW"/>
</dbReference>
<reference evidence="4" key="2">
    <citation type="journal article" date="2024" name="Plant">
        <title>Genomic evolution and insights into agronomic trait innovations of Sesamum species.</title>
        <authorList>
            <person name="Miao H."/>
            <person name="Wang L."/>
            <person name="Qu L."/>
            <person name="Liu H."/>
            <person name="Sun Y."/>
            <person name="Le M."/>
            <person name="Wang Q."/>
            <person name="Wei S."/>
            <person name="Zheng Y."/>
            <person name="Lin W."/>
            <person name="Duan Y."/>
            <person name="Cao H."/>
            <person name="Xiong S."/>
            <person name="Wang X."/>
            <person name="Wei L."/>
            <person name="Li C."/>
            <person name="Ma Q."/>
            <person name="Ju M."/>
            <person name="Zhao R."/>
            <person name="Li G."/>
            <person name="Mu C."/>
            <person name="Tian Q."/>
            <person name="Mei H."/>
            <person name="Zhang T."/>
            <person name="Gao T."/>
            <person name="Zhang H."/>
        </authorList>
    </citation>
    <scope>NUCLEOTIDE SEQUENCE</scope>
    <source>
        <strain evidence="4">KEN1</strain>
    </source>
</reference>
<keyword evidence="1" id="KW-0863">Zinc-finger</keyword>
<feature type="domain" description="CCHC-type" evidence="3">
    <location>
        <begin position="35"/>
        <end position="48"/>
    </location>
</feature>
<dbReference type="AlphaFoldDB" id="A0AAW2VDL9"/>
<protein>
    <recommendedName>
        <fullName evidence="3">CCHC-type domain-containing protein</fullName>
    </recommendedName>
</protein>
<dbReference type="PROSITE" id="PS50158">
    <property type="entry name" value="ZF_CCHC"/>
    <property type="match status" value="1"/>
</dbReference>
<dbReference type="PANTHER" id="PTHR34222">
    <property type="entry name" value="GAG_PRE-INTEGRS DOMAIN-CONTAINING PROTEIN"/>
    <property type="match status" value="1"/>
</dbReference>
<sequence length="303" mass="32223">PLPPLGRVYALVIQEERHSQKPVVTTFSRHEKPVCSNCGKFGHESASCFKLIGYPDWWGSSRGNNKILGKGCGGGFGIGLSTRGKGVSGSENAVNTAGHSMPQSNTSGVLTNHDRATLAPVLTDDQWADLLNMFKQSTVKSTEKLSGKCPSLSSWILDTGASHHMTGNKSLLVDLKDISSSVIGMPNGDHTQASQEGPVLLNGHDRTSRMVIGTGEQHRGVFWLHSVASAQKSYDNSVSPAPTSHHPAVYDNDSGIDSSTDGLVRENHPEIGDLTVRGSSRNLMTTENTAGSSDISSGLEFGE</sequence>
<dbReference type="PANTHER" id="PTHR34222:SF79">
    <property type="entry name" value="RETROVIRUS-RELATED POL POLYPROTEIN FROM TRANSPOSON TNT 1-94"/>
    <property type="match status" value="1"/>
</dbReference>
<reference evidence="4" key="1">
    <citation type="submission" date="2020-06" db="EMBL/GenBank/DDBJ databases">
        <authorList>
            <person name="Li T."/>
            <person name="Hu X."/>
            <person name="Zhang T."/>
            <person name="Song X."/>
            <person name="Zhang H."/>
            <person name="Dai N."/>
            <person name="Sheng W."/>
            <person name="Hou X."/>
            <person name="Wei L."/>
        </authorList>
    </citation>
    <scope>NUCLEOTIDE SEQUENCE</scope>
    <source>
        <strain evidence="4">KEN1</strain>
        <tissue evidence="4">Leaf</tissue>
    </source>
</reference>
<gene>
    <name evidence="4" type="ORF">Slati_2907600</name>
</gene>
<feature type="region of interest" description="Disordered" evidence="2">
    <location>
        <begin position="234"/>
        <end position="303"/>
    </location>
</feature>
<keyword evidence="1" id="KW-0479">Metal-binding</keyword>